<accession>A0A854D4D3</accession>
<sequence>MSALWTPAPLRMPAATGCYPQASPFFWCLSPYRLNMLVMDTSALLTRISNAHGAARQVDLHLERSERRRLQALVDSGHLRRYPHGVVALPDVDKRVLIARVHRGLITCEHAAAHYRLPLPSSPKTLHVLIPLGHKAAPLWGEHQHETRDLPPVPLSAFPVAPLARCLADLLCCAQEWTALVAADAALHQGRVTYEQVGTYLRGSRRVLGRRRLQRTSSRARSPLETLARIQLRGAGLDVVDGVEIGGVGEVDLLIAGWLVVELDGYEYHSDMWSFDQDRSRDRELARLGYTSIRFTANNVRSGRIVDEVRRVLAAHPGAARVRMASRSA</sequence>
<dbReference type="Pfam" id="PF04480">
    <property type="entry name" value="DUF559"/>
    <property type="match status" value="1"/>
</dbReference>
<comment type="caution">
    <text evidence="2">The sequence shown here is derived from an EMBL/GenBank/DDBJ whole genome shotgun (WGS) entry which is preliminary data.</text>
</comment>
<dbReference type="Proteomes" id="UP000187035">
    <property type="component" value="Unassembled WGS sequence"/>
</dbReference>
<evidence type="ECO:0000313" key="2">
    <source>
        <dbReference type="EMBL" id="OMG34791.1"/>
    </source>
</evidence>
<dbReference type="InterPro" id="IPR007569">
    <property type="entry name" value="DUF559"/>
</dbReference>
<gene>
    <name evidence="2" type="ORF">BKH33_09770</name>
</gene>
<evidence type="ECO:0000313" key="3">
    <source>
        <dbReference type="Proteomes" id="UP000187035"/>
    </source>
</evidence>
<evidence type="ECO:0000259" key="1">
    <source>
        <dbReference type="Pfam" id="PF04480"/>
    </source>
</evidence>
<dbReference type="AlphaFoldDB" id="A0A854D4D3"/>
<organism evidence="2 3">
    <name type="scientific">Actinomyces naeslundii</name>
    <dbReference type="NCBI Taxonomy" id="1655"/>
    <lineage>
        <taxon>Bacteria</taxon>
        <taxon>Bacillati</taxon>
        <taxon>Actinomycetota</taxon>
        <taxon>Actinomycetes</taxon>
        <taxon>Actinomycetales</taxon>
        <taxon>Actinomycetaceae</taxon>
        <taxon>Actinomyces</taxon>
    </lineage>
</organism>
<proteinExistence type="predicted"/>
<dbReference type="EMBL" id="MSRR01000019">
    <property type="protein sequence ID" value="OMG34791.1"/>
    <property type="molecule type" value="Genomic_DNA"/>
</dbReference>
<dbReference type="Gene3D" id="3.40.960.10">
    <property type="entry name" value="VSR Endonuclease"/>
    <property type="match status" value="1"/>
</dbReference>
<protein>
    <recommendedName>
        <fullName evidence="1">DUF559 domain-containing protein</fullName>
    </recommendedName>
</protein>
<feature type="domain" description="DUF559" evidence="1">
    <location>
        <begin position="259"/>
        <end position="312"/>
    </location>
</feature>
<name>A0A854D4D3_ACTNA</name>
<reference evidence="2 3" key="1">
    <citation type="submission" date="2016-12" db="EMBL/GenBank/DDBJ databases">
        <title>Genomic comparison of strains in the 'Actinomyces naeslundii' group.</title>
        <authorList>
            <person name="Mughal S.R."/>
            <person name="Do T."/>
            <person name="Gilbert S.C."/>
            <person name="Witherden E.A."/>
            <person name="Didelot X."/>
            <person name="Beighton D."/>
        </authorList>
    </citation>
    <scope>NUCLEOTIDE SEQUENCE [LARGE SCALE GENOMIC DNA]</scope>
    <source>
        <strain evidence="2 3">NCTC 10301</strain>
    </source>
</reference>